<sequence>MRRATAWLAFLLAVSVLLPGFASVGSAQVTANWTSLGANDLWSNSDNWDLGGSIPINTGTTYYVVIPSSELVDFDVAGSSAVDSLNLGSSSTLNILTGNSLDILNDITARGAIVVSGGTLTANGTGNDIDEGLFQVDSGGLFQTSATSYSFGTSPSSGIIHSSSGVGSVLDLSSLATYTDNRNLVGSPTRTISATNSGSIDLSSLTTVVGGAGADVLRFSASSGGNIDLTALTTTSGNVNIELDTGAYSLPALTSATTTRFELIGTTPLTMNNLATQDQGEFDQESGTSISATSLTNVTATDIFLDGTASLTTGSISDFDGSRITVTGGATFGSSVTTSSYNYDVTGAAASGVTMFADGVGSAINLSSLTSFSDNANLLGSPTRTITASNSGSINLGNVTTLVGGLGTSDKLALKVESGGDIDLNNLVTQSGNTIFTSNIFGYSLPALTTSEQLRVEVGAASSFALPVLSDHDQGAFDVATTGAATAPSLTSLTASDVDLDGTGTLTTGTLSNVDGSRFRVSGGATFGSSISATTYNYDVTGADASGNTMQATGAGSALDLSSLTSFSDNANLLGSPIRFIDASDNGFIDMSNVTTLVGAAGADRLSIELFTGGDIDLSSLTTLTNNVQFQINIPSYTLPSLTTSTGTEYYLDGGNTLSMPLITSIDQGFLDLEIGSTLTAPNLTSLTATGCFIEGTASFTTGSLSNIDGSLFQLAGGSTFGSSITATTYDYDVPGVVSNAQIFAAEGVGTLLDLSSLVTFNDSANLLGSPTRTMTAGDSGVIDLSNLTSFTGAGGSDHLVISIDTNGDVDFSSLATMIGNTVLDITLTSYTLPSLLTTSGVDFWLGGSTTINIPVATSIDDADFSLPSGSTISAPSVTSLTASSLSLASGITFTTAILSNIDGTSVSVVDGETFGGQVSATAYNYNVAGAATSGDNFSASGTGSSIDLSTIEFYSDNLNAIGTPTRGLTASLDGIIDLSGVRKMVTPSQDNFDFDIASGGQILLPSVWELDGDFQIDISGATSRMEFGNLHLEQGDRTISMADGSSLHIKRAFTFENTTESQVDLDGGRLYFDDASAFGSHQLEAGSQDLGTGGPTSGNFGVGQVVADNGITLQISDTYDNGNRGGGQEALYLFGIGVDDGLRVLAGSEVIIPEDVNVYANVSSVMTHLNALFPVNVTSIAFDGGTLTLGRSSVSTPFGNGSKLALQPAAPNPMHGATSIRFSLPSDQPVDLGIYDLRGRLVNTLSSNQVLAAGEHAMSWSGRNERGHRVASGIYFIRLRSQDAQLVQRVMVLD</sequence>
<evidence type="ECO:0000259" key="2">
    <source>
        <dbReference type="Pfam" id="PF13860"/>
    </source>
</evidence>
<proteinExistence type="predicted"/>
<dbReference type="EMBL" id="JABDJR010000433">
    <property type="protein sequence ID" value="NNF07230.1"/>
    <property type="molecule type" value="Genomic_DNA"/>
</dbReference>
<dbReference type="Proteomes" id="UP000547674">
    <property type="component" value="Unassembled WGS sequence"/>
</dbReference>
<evidence type="ECO:0000313" key="3">
    <source>
        <dbReference type="EMBL" id="NNF07230.1"/>
    </source>
</evidence>
<comment type="caution">
    <text evidence="3">The sequence shown here is derived from an EMBL/GenBank/DDBJ whole genome shotgun (WGS) entry which is preliminary data.</text>
</comment>
<organism evidence="3 4">
    <name type="scientific">Eiseniibacteriota bacterium</name>
    <dbReference type="NCBI Taxonomy" id="2212470"/>
    <lineage>
        <taxon>Bacteria</taxon>
        <taxon>Candidatus Eiseniibacteriota</taxon>
    </lineage>
</organism>
<accession>A0A7Y2EC40</accession>
<feature type="signal peptide" evidence="1">
    <location>
        <begin position="1"/>
        <end position="22"/>
    </location>
</feature>
<dbReference type="Gene3D" id="2.60.40.4070">
    <property type="match status" value="1"/>
</dbReference>
<dbReference type="NCBIfam" id="TIGR04183">
    <property type="entry name" value="Por_Secre_tail"/>
    <property type="match status" value="1"/>
</dbReference>
<gene>
    <name evidence="3" type="ORF">HKN21_10760</name>
</gene>
<dbReference type="InterPro" id="IPR026444">
    <property type="entry name" value="Secre_tail"/>
</dbReference>
<name>A0A7Y2EC40_UNCEI</name>
<keyword evidence="1" id="KW-0732">Signal</keyword>
<dbReference type="InterPro" id="IPR025965">
    <property type="entry name" value="FlgD/Vpr_Ig-like"/>
</dbReference>
<dbReference type="Pfam" id="PF13860">
    <property type="entry name" value="FlgD_ig"/>
    <property type="match status" value="1"/>
</dbReference>
<protein>
    <submittedName>
        <fullName evidence="3">T9SS type A sorting domain-containing protein</fullName>
    </submittedName>
</protein>
<evidence type="ECO:0000313" key="4">
    <source>
        <dbReference type="Proteomes" id="UP000547674"/>
    </source>
</evidence>
<reference evidence="3 4" key="1">
    <citation type="submission" date="2020-03" db="EMBL/GenBank/DDBJ databases">
        <title>Metabolic flexibility allows generalist bacteria to become dominant in a frequently disturbed ecosystem.</title>
        <authorList>
            <person name="Chen Y.-J."/>
            <person name="Leung P.M."/>
            <person name="Bay S.K."/>
            <person name="Hugenholtz P."/>
            <person name="Kessler A.J."/>
            <person name="Shelley G."/>
            <person name="Waite D.W."/>
            <person name="Cook P.L."/>
            <person name="Greening C."/>
        </authorList>
    </citation>
    <scope>NUCLEOTIDE SEQUENCE [LARGE SCALE GENOMIC DNA]</scope>
    <source>
        <strain evidence="3">SS_bin_28</strain>
    </source>
</reference>
<evidence type="ECO:0000256" key="1">
    <source>
        <dbReference type="SAM" id="SignalP"/>
    </source>
</evidence>
<feature type="domain" description="FlgD/Vpr Ig-like" evidence="2">
    <location>
        <begin position="1219"/>
        <end position="1284"/>
    </location>
</feature>
<feature type="chain" id="PRO_5030615396" evidence="1">
    <location>
        <begin position="23"/>
        <end position="1295"/>
    </location>
</feature>